<name>A0A1T5NZ16_9BACT</name>
<dbReference type="STRING" id="393003.SAMN05660461_3151"/>
<gene>
    <name evidence="2" type="ORF">SAMN05660461_3151</name>
</gene>
<feature type="transmembrane region" description="Helical" evidence="1">
    <location>
        <begin position="46"/>
        <end position="66"/>
    </location>
</feature>
<evidence type="ECO:0000313" key="2">
    <source>
        <dbReference type="EMBL" id="SKD05627.1"/>
    </source>
</evidence>
<dbReference type="RefSeq" id="WP_079470437.1">
    <property type="nucleotide sequence ID" value="NZ_FUZZ01000002.1"/>
</dbReference>
<protein>
    <submittedName>
        <fullName evidence="2">Uncharacterized protein</fullName>
    </submittedName>
</protein>
<proteinExistence type="predicted"/>
<keyword evidence="1" id="KW-1133">Transmembrane helix</keyword>
<evidence type="ECO:0000313" key="3">
    <source>
        <dbReference type="Proteomes" id="UP000190166"/>
    </source>
</evidence>
<keyword evidence="3" id="KW-1185">Reference proteome</keyword>
<accession>A0A1T5NZ16</accession>
<sequence>MAIGVKKIFRLLFGLLCFCLSSFCALIVLMNIITIHKGSIGVDFRMSTNTALVMCFYVIASAFFLWRGVRLMKPPKKKEEKTELLGEEF</sequence>
<dbReference type="AlphaFoldDB" id="A0A1T5NZ16"/>
<feature type="transmembrane region" description="Helical" evidence="1">
    <location>
        <begin position="12"/>
        <end position="34"/>
    </location>
</feature>
<keyword evidence="1" id="KW-0472">Membrane</keyword>
<dbReference type="Proteomes" id="UP000190166">
    <property type="component" value="Unassembled WGS sequence"/>
</dbReference>
<evidence type="ECO:0000256" key="1">
    <source>
        <dbReference type="SAM" id="Phobius"/>
    </source>
</evidence>
<keyword evidence="1" id="KW-0812">Transmembrane</keyword>
<dbReference type="EMBL" id="FUZZ01000002">
    <property type="protein sequence ID" value="SKD05627.1"/>
    <property type="molecule type" value="Genomic_DNA"/>
</dbReference>
<reference evidence="2 3" key="1">
    <citation type="submission" date="2017-02" db="EMBL/GenBank/DDBJ databases">
        <authorList>
            <person name="Peterson S.W."/>
        </authorList>
    </citation>
    <scope>NUCLEOTIDE SEQUENCE [LARGE SCALE GENOMIC DNA]</scope>
    <source>
        <strain evidence="2 3">DSM 18108</strain>
    </source>
</reference>
<organism evidence="2 3">
    <name type="scientific">Chitinophaga ginsengisegetis</name>
    <dbReference type="NCBI Taxonomy" id="393003"/>
    <lineage>
        <taxon>Bacteria</taxon>
        <taxon>Pseudomonadati</taxon>
        <taxon>Bacteroidota</taxon>
        <taxon>Chitinophagia</taxon>
        <taxon>Chitinophagales</taxon>
        <taxon>Chitinophagaceae</taxon>
        <taxon>Chitinophaga</taxon>
    </lineage>
</organism>